<dbReference type="Proteomes" id="UP000688947">
    <property type="component" value="Unassembled WGS sequence"/>
</dbReference>
<protein>
    <submittedName>
        <fullName evidence="1">Uncharacterized protein</fullName>
    </submittedName>
</protein>
<evidence type="ECO:0000313" key="1">
    <source>
        <dbReference type="EMBL" id="KAG6957954.1"/>
    </source>
</evidence>
<dbReference type="AlphaFoldDB" id="A0A8T1UD99"/>
<name>A0A8T1UD99_9STRA</name>
<feature type="non-terminal residue" evidence="1">
    <location>
        <position position="1"/>
    </location>
</feature>
<proteinExistence type="predicted"/>
<reference evidence="1" key="1">
    <citation type="submission" date="2021-01" db="EMBL/GenBank/DDBJ databases">
        <title>Phytophthora aleatoria, a newly-described species from Pinus radiata is distinct from Phytophthora cactorum isolates based on comparative genomics.</title>
        <authorList>
            <person name="Mcdougal R."/>
            <person name="Panda P."/>
            <person name="Williams N."/>
            <person name="Studholme D.J."/>
        </authorList>
    </citation>
    <scope>NUCLEOTIDE SEQUENCE</scope>
    <source>
        <strain evidence="1">NZFS 3830</strain>
    </source>
</reference>
<gene>
    <name evidence="1" type="ORF">JG687_00009670</name>
</gene>
<comment type="caution">
    <text evidence="1">The sequence shown here is derived from an EMBL/GenBank/DDBJ whole genome shotgun (WGS) entry which is preliminary data.</text>
</comment>
<accession>A0A8T1UD99</accession>
<sequence>MPKGEGTANRFEELDKRLVDKPASVTRRSLLRAQFSTDEDELETEFIQVGKIKPPP</sequence>
<dbReference type="EMBL" id="JAENGZ010000514">
    <property type="protein sequence ID" value="KAG6957954.1"/>
    <property type="molecule type" value="Genomic_DNA"/>
</dbReference>
<organism evidence="1 2">
    <name type="scientific">Phytophthora cactorum</name>
    <dbReference type="NCBI Taxonomy" id="29920"/>
    <lineage>
        <taxon>Eukaryota</taxon>
        <taxon>Sar</taxon>
        <taxon>Stramenopiles</taxon>
        <taxon>Oomycota</taxon>
        <taxon>Peronosporomycetes</taxon>
        <taxon>Peronosporales</taxon>
        <taxon>Peronosporaceae</taxon>
        <taxon>Phytophthora</taxon>
    </lineage>
</organism>
<evidence type="ECO:0000313" key="2">
    <source>
        <dbReference type="Proteomes" id="UP000688947"/>
    </source>
</evidence>